<evidence type="ECO:0000313" key="1">
    <source>
        <dbReference type="EMBL" id="KII72033.1"/>
    </source>
</evidence>
<dbReference type="Proteomes" id="UP000031668">
    <property type="component" value="Unassembled WGS sequence"/>
</dbReference>
<accession>A0A0C2JRJ9</accession>
<proteinExistence type="predicted"/>
<gene>
    <name evidence="1" type="ORF">RF11_16131</name>
</gene>
<dbReference type="EMBL" id="JWZT01001445">
    <property type="protein sequence ID" value="KII72033.1"/>
    <property type="molecule type" value="Genomic_DNA"/>
</dbReference>
<name>A0A0C2JRJ9_THEKT</name>
<sequence>MNEFIHYILGMDGVNDQIGGYYIKLPIGPFSANITEERMYWSFRWGMNKIEPQEGRIFEKSHVLDHQTVLFHQELDYWGNDENDHRDAHSGRNQFVLKFQGTVLPELKSYMNFAKS</sequence>
<keyword evidence="2" id="KW-1185">Reference proteome</keyword>
<protein>
    <submittedName>
        <fullName evidence="1">Uncharacterized protein</fullName>
    </submittedName>
</protein>
<evidence type="ECO:0000313" key="2">
    <source>
        <dbReference type="Proteomes" id="UP000031668"/>
    </source>
</evidence>
<organism evidence="1 2">
    <name type="scientific">Thelohanellus kitauei</name>
    <name type="common">Myxosporean</name>
    <dbReference type="NCBI Taxonomy" id="669202"/>
    <lineage>
        <taxon>Eukaryota</taxon>
        <taxon>Metazoa</taxon>
        <taxon>Cnidaria</taxon>
        <taxon>Myxozoa</taxon>
        <taxon>Myxosporea</taxon>
        <taxon>Bivalvulida</taxon>
        <taxon>Platysporina</taxon>
        <taxon>Myxobolidae</taxon>
        <taxon>Thelohanellus</taxon>
    </lineage>
</organism>
<dbReference type="AlphaFoldDB" id="A0A0C2JRJ9"/>
<comment type="caution">
    <text evidence="1">The sequence shown here is derived from an EMBL/GenBank/DDBJ whole genome shotgun (WGS) entry which is preliminary data.</text>
</comment>
<reference evidence="1 2" key="1">
    <citation type="journal article" date="2014" name="Genome Biol. Evol.">
        <title>The genome of the myxosporean Thelohanellus kitauei shows adaptations to nutrient acquisition within its fish host.</title>
        <authorList>
            <person name="Yang Y."/>
            <person name="Xiong J."/>
            <person name="Zhou Z."/>
            <person name="Huo F."/>
            <person name="Miao W."/>
            <person name="Ran C."/>
            <person name="Liu Y."/>
            <person name="Zhang J."/>
            <person name="Feng J."/>
            <person name="Wang M."/>
            <person name="Wang M."/>
            <person name="Wang L."/>
            <person name="Yao B."/>
        </authorList>
    </citation>
    <scope>NUCLEOTIDE SEQUENCE [LARGE SCALE GENOMIC DNA]</scope>
    <source>
        <strain evidence="1">Wuqing</strain>
    </source>
</reference>